<evidence type="ECO:0000313" key="4">
    <source>
        <dbReference type="Proteomes" id="UP000324832"/>
    </source>
</evidence>
<evidence type="ECO:0008006" key="5">
    <source>
        <dbReference type="Google" id="ProtNLM"/>
    </source>
</evidence>
<proteinExistence type="predicted"/>
<dbReference type="Proteomes" id="UP000324832">
    <property type="component" value="Unassembled WGS sequence"/>
</dbReference>
<feature type="region of interest" description="Disordered" evidence="2">
    <location>
        <begin position="172"/>
        <end position="191"/>
    </location>
</feature>
<feature type="coiled-coil region" evidence="1">
    <location>
        <begin position="90"/>
        <end position="117"/>
    </location>
</feature>
<dbReference type="EMBL" id="FZQP02006980">
    <property type="protein sequence ID" value="VVD05497.1"/>
    <property type="molecule type" value="Genomic_DNA"/>
</dbReference>
<gene>
    <name evidence="3" type="ORF">LSINAPIS_LOCUS15021</name>
</gene>
<organism evidence="3 4">
    <name type="scientific">Leptidea sinapis</name>
    <dbReference type="NCBI Taxonomy" id="189913"/>
    <lineage>
        <taxon>Eukaryota</taxon>
        <taxon>Metazoa</taxon>
        <taxon>Ecdysozoa</taxon>
        <taxon>Arthropoda</taxon>
        <taxon>Hexapoda</taxon>
        <taxon>Insecta</taxon>
        <taxon>Pterygota</taxon>
        <taxon>Neoptera</taxon>
        <taxon>Endopterygota</taxon>
        <taxon>Lepidoptera</taxon>
        <taxon>Glossata</taxon>
        <taxon>Ditrysia</taxon>
        <taxon>Papilionoidea</taxon>
        <taxon>Pieridae</taxon>
        <taxon>Dismorphiinae</taxon>
        <taxon>Leptidea</taxon>
    </lineage>
</organism>
<accession>A0A5E4R546</accession>
<evidence type="ECO:0000256" key="2">
    <source>
        <dbReference type="SAM" id="MobiDB-lite"/>
    </source>
</evidence>
<reference evidence="3 4" key="1">
    <citation type="submission" date="2017-07" db="EMBL/GenBank/DDBJ databases">
        <authorList>
            <person name="Talla V."/>
            <person name="Backstrom N."/>
        </authorList>
    </citation>
    <scope>NUCLEOTIDE SEQUENCE [LARGE SCALE GENOMIC DNA]</scope>
</reference>
<feature type="compositionally biased region" description="Basic residues" evidence="2">
    <location>
        <begin position="172"/>
        <end position="186"/>
    </location>
</feature>
<protein>
    <recommendedName>
        <fullName evidence="5">C2H2-type domain-containing protein</fullName>
    </recommendedName>
</protein>
<evidence type="ECO:0000313" key="3">
    <source>
        <dbReference type="EMBL" id="VVD05497.1"/>
    </source>
</evidence>
<dbReference type="AlphaFoldDB" id="A0A5E4R546"/>
<keyword evidence="1" id="KW-0175">Coiled coil</keyword>
<name>A0A5E4R546_9NEOP</name>
<keyword evidence="4" id="KW-1185">Reference proteome</keyword>
<sequence>MANVSEVEAMRDETNCEGNEKENLNIKEEVVISVKREEVECAVCLGRNIDYLELNKTKTMAGTSLSVFLSRYTQQLNLALINAKYICKECSELINVLENAELEYMKLKEHFESVISKNPLFEVQQLSTLAIVKEEENIHESQYRSANNSDSEDLPLILTRKRKTRKKLVKKRAVSNKQVKKKNTRKNNRERLVHAECDSAVETEEQEATPCALSNTLQVDDIKTEDSHDKSNSENMYDTMFKVEDDGFDDDDTDYVPEEQGEEKRNVKLVRKHRPKNKCNHTCDVLRLEQHKQKHGDTKPPYICEVCGAHYKHKRACDIHVSVTGSVRSATSCSRLSVRCGDTTTSTPGNSTTRCTSCLTPA</sequence>
<evidence type="ECO:0000256" key="1">
    <source>
        <dbReference type="SAM" id="Coils"/>
    </source>
</evidence>